<dbReference type="InterPro" id="IPR005475">
    <property type="entry name" value="Transketolase-like_Pyr-bd"/>
</dbReference>
<dbReference type="CDD" id="cd02012">
    <property type="entry name" value="TPP_TK"/>
    <property type="match status" value="1"/>
</dbReference>
<comment type="cofactor">
    <cofactor evidence="1">
        <name>Ca(2+)</name>
        <dbReference type="ChEBI" id="CHEBI:29108"/>
    </cofactor>
</comment>
<evidence type="ECO:0000256" key="1">
    <source>
        <dbReference type="ARBA" id="ARBA00001913"/>
    </source>
</evidence>
<dbReference type="PROSITE" id="PS00802">
    <property type="entry name" value="TRANSKETOLASE_2"/>
    <property type="match status" value="1"/>
</dbReference>
<keyword evidence="10" id="KW-0808">Transferase</keyword>
<evidence type="ECO:0000256" key="3">
    <source>
        <dbReference type="ARBA" id="ARBA00001941"/>
    </source>
</evidence>
<comment type="cofactor">
    <cofactor evidence="2">
        <name>Mn(2+)</name>
        <dbReference type="ChEBI" id="CHEBI:29035"/>
    </cofactor>
</comment>
<dbReference type="InterPro" id="IPR033247">
    <property type="entry name" value="Transketolase_fam"/>
</dbReference>
<dbReference type="EMBL" id="JFAD01000008">
    <property type="protein sequence ID" value="EXU61398.1"/>
    <property type="molecule type" value="Genomic_DNA"/>
</dbReference>
<evidence type="ECO:0000256" key="9">
    <source>
        <dbReference type="ARBA" id="ARBA00013152"/>
    </source>
</evidence>
<comment type="cofactor">
    <cofactor evidence="3">
        <name>Co(2+)</name>
        <dbReference type="ChEBI" id="CHEBI:48828"/>
    </cofactor>
</comment>
<organism evidence="17 18">
    <name type="scientific">Mesomycoplasma ovipneumoniae 14811</name>
    <dbReference type="NCBI Taxonomy" id="1188239"/>
    <lineage>
        <taxon>Bacteria</taxon>
        <taxon>Bacillati</taxon>
        <taxon>Mycoplasmatota</taxon>
        <taxon>Mycoplasmoidales</taxon>
        <taxon>Metamycoplasmataceae</taxon>
        <taxon>Mesomycoplasma</taxon>
    </lineage>
</organism>
<dbReference type="GO" id="GO:0005829">
    <property type="term" value="C:cytosol"/>
    <property type="evidence" value="ECO:0007669"/>
    <property type="project" value="TreeGrafter"/>
</dbReference>
<dbReference type="Pfam" id="PF22613">
    <property type="entry name" value="Transketolase_C_1"/>
    <property type="match status" value="1"/>
</dbReference>
<evidence type="ECO:0000256" key="6">
    <source>
        <dbReference type="ARBA" id="ARBA00002931"/>
    </source>
</evidence>
<comment type="cofactor">
    <cofactor evidence="4">
        <name>Mg(2+)</name>
        <dbReference type="ChEBI" id="CHEBI:18420"/>
    </cofactor>
</comment>
<evidence type="ECO:0000256" key="5">
    <source>
        <dbReference type="ARBA" id="ARBA00001964"/>
    </source>
</evidence>
<dbReference type="SMART" id="SM00861">
    <property type="entry name" value="Transket_pyr"/>
    <property type="match status" value="1"/>
</dbReference>
<accession>A0A014M364</accession>
<comment type="cofactor">
    <cofactor evidence="5">
        <name>thiamine diphosphate</name>
        <dbReference type="ChEBI" id="CHEBI:58937"/>
    </cofactor>
</comment>
<comment type="function">
    <text evidence="6">Catalyzes the transfer of a two-carbon ketol group from a ketose donor to an aldose acceptor, via a covalent intermediate with the cofactor thiamine pyrophosphate.</text>
</comment>
<dbReference type="EC" id="2.2.1.1" evidence="9"/>
<feature type="domain" description="Transketolase-like pyrimidine-binding" evidence="16">
    <location>
        <begin position="354"/>
        <end position="524"/>
    </location>
</feature>
<evidence type="ECO:0000256" key="14">
    <source>
        <dbReference type="ARBA" id="ARBA00023052"/>
    </source>
</evidence>
<comment type="subunit">
    <text evidence="8">Homodimer.</text>
</comment>
<dbReference type="CDD" id="cd07033">
    <property type="entry name" value="TPP_PYR_DXS_TK_like"/>
    <property type="match status" value="1"/>
</dbReference>
<dbReference type="GO" id="GO:0004802">
    <property type="term" value="F:transketolase activity"/>
    <property type="evidence" value="ECO:0007669"/>
    <property type="project" value="UniProtKB-EC"/>
</dbReference>
<comment type="catalytic activity">
    <reaction evidence="15">
        <text>D-sedoheptulose 7-phosphate + D-glyceraldehyde 3-phosphate = aldehydo-D-ribose 5-phosphate + D-xylulose 5-phosphate</text>
        <dbReference type="Rhea" id="RHEA:10508"/>
        <dbReference type="ChEBI" id="CHEBI:57483"/>
        <dbReference type="ChEBI" id="CHEBI:57737"/>
        <dbReference type="ChEBI" id="CHEBI:58273"/>
        <dbReference type="ChEBI" id="CHEBI:59776"/>
        <dbReference type="EC" id="2.2.1.1"/>
    </reaction>
</comment>
<dbReference type="SUPFAM" id="SSF52922">
    <property type="entry name" value="TK C-terminal domain-like"/>
    <property type="match status" value="1"/>
</dbReference>
<dbReference type="InterPro" id="IPR020826">
    <property type="entry name" value="Transketolase_BS"/>
</dbReference>
<dbReference type="NCBIfam" id="NF004558">
    <property type="entry name" value="PRK05899.2-4"/>
    <property type="match status" value="1"/>
</dbReference>
<dbReference type="PANTHER" id="PTHR43522">
    <property type="entry name" value="TRANSKETOLASE"/>
    <property type="match status" value="1"/>
</dbReference>
<dbReference type="AlphaFoldDB" id="A0A014M364"/>
<keyword evidence="13" id="KW-0460">Magnesium</keyword>
<dbReference type="eggNOG" id="COG0021">
    <property type="taxonomic scope" value="Bacteria"/>
</dbReference>
<evidence type="ECO:0000256" key="15">
    <source>
        <dbReference type="ARBA" id="ARBA00049473"/>
    </source>
</evidence>
<protein>
    <recommendedName>
        <fullName evidence="9">transketolase</fullName>
        <ecNumber evidence="9">2.2.1.1</ecNumber>
    </recommendedName>
</protein>
<dbReference type="Pfam" id="PF00456">
    <property type="entry name" value="Transketolase_N"/>
    <property type="match status" value="1"/>
</dbReference>
<comment type="caution">
    <text evidence="17">The sequence shown here is derived from an EMBL/GenBank/DDBJ whole genome shotgun (WGS) entry which is preliminary data.</text>
</comment>
<sequence length="639" mass="71448">MNNDTKITNAAELESKEKVDKFKKKFKYLEELSVNSLRIHSNEAINKANSGHPGVAISASKMIYALFRDHINFDLSDPNWINRDRFVLSAGHASSLYYSLLYSLGLLKKEDLENFRQKNSKTPGHPEYGHTVGIEATTGPLGQGIAMAVGLALAQSHLNAKFKEINHYTYVICGDGDLQEGISYESLSLAGHLKLKNFIVLYDSNDIQLDSPVSVVFSENMKQRIESQGLFYQLVPKDDVKLISEAISKAKASRRPSFIEIKTVIGQGSSKQNTTEVHGAPLGGDIVNLKRNLEWKHEEDFYLDPEISKHWQKTLVKRTQAKKEAFKISPELEEFLQKGQNINLEIDLDLPKNQATRATSSLILDYISKKVPYWIGGSADLSVSTKAKGSDGYFSDQNYQGRNLMFGVREFAMSAIANGITLHSVLRPFVSTFFVFADYLKPALRLSSLMKLPVTYIFTHDSLMVGEDGPTHQPIEQLAMLRSVPNFAVYRPGDENELKGAYELALESKDKPCAIILTRQNIKSFAESKDNFKLGAYLAQKTKSKWAIIATGSELGLAKEVAQELDLNLISLSNWQNTPIWDPNFAISLELASTFGWKAHAKYNFGHDTFGMSAPAEDILDEIGFRSKDLVEKIKKIIA</sequence>
<evidence type="ECO:0000256" key="7">
    <source>
        <dbReference type="ARBA" id="ARBA00007131"/>
    </source>
</evidence>
<evidence type="ECO:0000256" key="4">
    <source>
        <dbReference type="ARBA" id="ARBA00001946"/>
    </source>
</evidence>
<evidence type="ECO:0000256" key="10">
    <source>
        <dbReference type="ARBA" id="ARBA00022679"/>
    </source>
</evidence>
<evidence type="ECO:0000313" key="17">
    <source>
        <dbReference type="EMBL" id="EXU61398.1"/>
    </source>
</evidence>
<name>A0A014M364_9BACT</name>
<proteinExistence type="inferred from homology"/>
<evidence type="ECO:0000256" key="12">
    <source>
        <dbReference type="ARBA" id="ARBA00022837"/>
    </source>
</evidence>
<dbReference type="PANTHER" id="PTHR43522:SF2">
    <property type="entry name" value="TRANSKETOLASE 1-RELATED"/>
    <property type="match status" value="1"/>
</dbReference>
<dbReference type="InterPro" id="IPR055152">
    <property type="entry name" value="Transketolase-like_C_2"/>
</dbReference>
<keyword evidence="12" id="KW-0106">Calcium</keyword>
<dbReference type="Proteomes" id="UP000020977">
    <property type="component" value="Unassembled WGS sequence"/>
</dbReference>
<dbReference type="STRING" id="1188239.MOVI_0660"/>
<dbReference type="InterPro" id="IPR005474">
    <property type="entry name" value="Transketolase_N"/>
</dbReference>
<dbReference type="Gene3D" id="3.40.50.920">
    <property type="match status" value="1"/>
</dbReference>
<evidence type="ECO:0000256" key="13">
    <source>
        <dbReference type="ARBA" id="ARBA00022842"/>
    </source>
</evidence>
<evidence type="ECO:0000256" key="8">
    <source>
        <dbReference type="ARBA" id="ARBA00011738"/>
    </source>
</evidence>
<reference evidence="17 18" key="1">
    <citation type="submission" date="2014-03" db="EMBL/GenBank/DDBJ databases">
        <title>Genome sequence of Mycoplasma ovipneumoniae strain 14811.</title>
        <authorList>
            <person name="Sirand-Pugnet P."/>
            <person name="Breton M."/>
            <person name="Dordet-Frisoni E."/>
            <person name="Baranowski E."/>
            <person name="Barre A."/>
            <person name="Couture C."/>
            <person name="Dupuy V."/>
            <person name="Gaurivaud P."/>
            <person name="Jacob D."/>
            <person name="Lemaitre C."/>
            <person name="Manso-Silvan L."/>
            <person name="Nikolski M."/>
            <person name="Nouvel L.-X."/>
            <person name="Poumarat F."/>
            <person name="Tardy F."/>
            <person name="Thebault P."/>
            <person name="Theil S."/>
            <person name="Citti C."/>
            <person name="Thiaucourt F."/>
            <person name="Blanchard A."/>
        </authorList>
    </citation>
    <scope>NUCLEOTIDE SEQUENCE [LARGE SCALE GENOMIC DNA]</scope>
    <source>
        <strain evidence="17 18">14811</strain>
    </source>
</reference>
<dbReference type="Pfam" id="PF02779">
    <property type="entry name" value="Transket_pyr"/>
    <property type="match status" value="1"/>
</dbReference>
<evidence type="ECO:0000256" key="2">
    <source>
        <dbReference type="ARBA" id="ARBA00001936"/>
    </source>
</evidence>
<dbReference type="GO" id="GO:0046872">
    <property type="term" value="F:metal ion binding"/>
    <property type="evidence" value="ECO:0007669"/>
    <property type="project" value="UniProtKB-KW"/>
</dbReference>
<dbReference type="FunFam" id="3.40.50.970:FF:000045">
    <property type="entry name" value="Transketolase"/>
    <property type="match status" value="1"/>
</dbReference>
<comment type="similarity">
    <text evidence="7">Belongs to the transketolase family.</text>
</comment>
<dbReference type="SUPFAM" id="SSF52518">
    <property type="entry name" value="Thiamin diphosphate-binding fold (THDP-binding)"/>
    <property type="match status" value="2"/>
</dbReference>
<keyword evidence="11" id="KW-0479">Metal-binding</keyword>
<keyword evidence="14" id="KW-0786">Thiamine pyrophosphate</keyword>
<evidence type="ECO:0000313" key="18">
    <source>
        <dbReference type="Proteomes" id="UP000020977"/>
    </source>
</evidence>
<evidence type="ECO:0000256" key="11">
    <source>
        <dbReference type="ARBA" id="ARBA00022723"/>
    </source>
</evidence>
<dbReference type="Gene3D" id="3.40.50.970">
    <property type="match status" value="2"/>
</dbReference>
<dbReference type="RefSeq" id="WP_230577097.1">
    <property type="nucleotide sequence ID" value="NZ_JFAD01000008.1"/>
</dbReference>
<dbReference type="GO" id="GO:0006098">
    <property type="term" value="P:pentose-phosphate shunt"/>
    <property type="evidence" value="ECO:0007669"/>
    <property type="project" value="TreeGrafter"/>
</dbReference>
<dbReference type="InterPro" id="IPR009014">
    <property type="entry name" value="Transketo_C/PFOR_II"/>
</dbReference>
<gene>
    <name evidence="17" type="primary">tkt-1</name>
    <name evidence="17" type="ORF">MOVI_0660</name>
</gene>
<dbReference type="InterPro" id="IPR029061">
    <property type="entry name" value="THDP-binding"/>
</dbReference>
<evidence type="ECO:0000259" key="16">
    <source>
        <dbReference type="SMART" id="SM00861"/>
    </source>
</evidence>